<keyword evidence="4 7" id="KW-0812">Transmembrane</keyword>
<dbReference type="EMBL" id="MCFG01000388">
    <property type="protein sequence ID" value="ORX73444.1"/>
    <property type="molecule type" value="Genomic_DNA"/>
</dbReference>
<feature type="transmembrane region" description="Helical" evidence="7">
    <location>
        <begin position="434"/>
        <end position="454"/>
    </location>
</feature>
<comment type="caution">
    <text evidence="9">The sequence shown here is derived from an EMBL/GenBank/DDBJ whole genome shotgun (WGS) entry which is preliminary data.</text>
</comment>
<evidence type="ECO:0000259" key="8">
    <source>
        <dbReference type="PROSITE" id="PS50850"/>
    </source>
</evidence>
<evidence type="ECO:0000256" key="4">
    <source>
        <dbReference type="ARBA" id="ARBA00022692"/>
    </source>
</evidence>
<feature type="transmembrane region" description="Helical" evidence="7">
    <location>
        <begin position="408"/>
        <end position="428"/>
    </location>
</feature>
<reference evidence="9 10" key="2">
    <citation type="submission" date="2016-08" db="EMBL/GenBank/DDBJ databases">
        <title>Pervasive Adenine N6-methylation of Active Genes in Fungi.</title>
        <authorList>
            <consortium name="DOE Joint Genome Institute"/>
            <person name="Mondo S.J."/>
            <person name="Dannebaum R.O."/>
            <person name="Kuo R.C."/>
            <person name="Labutti K."/>
            <person name="Haridas S."/>
            <person name="Kuo A."/>
            <person name="Salamov A."/>
            <person name="Ahrendt S.R."/>
            <person name="Lipzen A."/>
            <person name="Sullivan W."/>
            <person name="Andreopoulos W.B."/>
            <person name="Clum A."/>
            <person name="Lindquist E."/>
            <person name="Daum C."/>
            <person name="Ramamoorthy G.K."/>
            <person name="Gryganskyi A."/>
            <person name="Culley D."/>
            <person name="Magnuson J.K."/>
            <person name="James T.Y."/>
            <person name="O'Malley M.A."/>
            <person name="Stajich J.E."/>
            <person name="Spatafora J.W."/>
            <person name="Visel A."/>
            <person name="Grigoriev I.V."/>
        </authorList>
    </citation>
    <scope>NUCLEOTIDE SEQUENCE [LARGE SCALE GENOMIC DNA]</scope>
    <source>
        <strain evidence="9 10">S4</strain>
    </source>
</reference>
<evidence type="ECO:0000256" key="7">
    <source>
        <dbReference type="SAM" id="Phobius"/>
    </source>
</evidence>
<feature type="non-terminal residue" evidence="9">
    <location>
        <position position="466"/>
    </location>
</feature>
<dbReference type="SUPFAM" id="SSF103473">
    <property type="entry name" value="MFS general substrate transporter"/>
    <property type="match status" value="1"/>
</dbReference>
<dbReference type="PROSITE" id="PS00217">
    <property type="entry name" value="SUGAR_TRANSPORT_2"/>
    <property type="match status" value="1"/>
</dbReference>
<organism evidence="9 10">
    <name type="scientific">Anaeromyces robustus</name>
    <dbReference type="NCBI Taxonomy" id="1754192"/>
    <lineage>
        <taxon>Eukaryota</taxon>
        <taxon>Fungi</taxon>
        <taxon>Fungi incertae sedis</taxon>
        <taxon>Chytridiomycota</taxon>
        <taxon>Chytridiomycota incertae sedis</taxon>
        <taxon>Neocallimastigomycetes</taxon>
        <taxon>Neocallimastigales</taxon>
        <taxon>Neocallimastigaceae</taxon>
        <taxon>Anaeromyces</taxon>
    </lineage>
</organism>
<dbReference type="InterPro" id="IPR003663">
    <property type="entry name" value="Sugar/inositol_transpt"/>
</dbReference>
<evidence type="ECO:0000256" key="5">
    <source>
        <dbReference type="ARBA" id="ARBA00022989"/>
    </source>
</evidence>
<feature type="transmembrane region" description="Helical" evidence="7">
    <location>
        <begin position="368"/>
        <end position="388"/>
    </location>
</feature>
<keyword evidence="3" id="KW-0813">Transport</keyword>
<dbReference type="AlphaFoldDB" id="A0A1Y1WK17"/>
<evidence type="ECO:0000256" key="1">
    <source>
        <dbReference type="ARBA" id="ARBA00004141"/>
    </source>
</evidence>
<dbReference type="InterPro" id="IPR005828">
    <property type="entry name" value="MFS_sugar_transport-like"/>
</dbReference>
<comment type="subcellular location">
    <subcellularLocation>
        <location evidence="1">Membrane</location>
        <topology evidence="1">Multi-pass membrane protein</topology>
    </subcellularLocation>
</comment>
<dbReference type="PROSITE" id="PS50850">
    <property type="entry name" value="MFS"/>
    <property type="match status" value="1"/>
</dbReference>
<protein>
    <submittedName>
        <fullName evidence="9">General substrate transporter</fullName>
    </submittedName>
</protein>
<feature type="transmembrane region" description="Helical" evidence="7">
    <location>
        <begin position="337"/>
        <end position="356"/>
    </location>
</feature>
<accession>A0A1Y1WK17</accession>
<dbReference type="Gene3D" id="1.20.1250.20">
    <property type="entry name" value="MFS general substrate transporter like domains"/>
    <property type="match status" value="1"/>
</dbReference>
<feature type="transmembrane region" description="Helical" evidence="7">
    <location>
        <begin position="118"/>
        <end position="139"/>
    </location>
</feature>
<keyword evidence="5 7" id="KW-1133">Transmembrane helix</keyword>
<dbReference type="InterPro" id="IPR050360">
    <property type="entry name" value="MFS_Sugar_Transporters"/>
</dbReference>
<dbReference type="InterPro" id="IPR020846">
    <property type="entry name" value="MFS_dom"/>
</dbReference>
<keyword evidence="6 7" id="KW-0472">Membrane</keyword>
<evidence type="ECO:0000256" key="3">
    <source>
        <dbReference type="ARBA" id="ARBA00022448"/>
    </source>
</evidence>
<sequence length="466" mass="53342">IQILVIIAAIFSGLLFGYEISNMNIILIMDAFRISFYLSTWDEKTPFYRDLTEKRFYPYNEGLMLSSFLFGGIFGSILSYKLEKKYGAKLIIYICSGIFILGSLLQICSFGSTSVFIIGRFISGLCIGCICVICPTYLVEVAPVKIRNFVTICYQISIGFGIIFTTLVCGNRQPKDPINNKYWVLVLLIQIILGIIFGITIYNLPTSPRWLCTNNRDIEAFYIIEKINGMSYTNDIIQAEIKAVQNAATDSYLSKYLKNCNLLGKVNRRQTFVTIIFQFFQQWSGINFFLYYQPKISISLGFTRITGIIIIPLINSIIYCISSIIRACNIHRVFRKFILVIGMILFIVYVICDHMVDMGYDQGKKARIIIALSIFIFVFIYSCSWGCVPNIYQSEIFHHSMRVKGTTLSITSHYLFSALNVLFSSYIIQNTSFQYLIVFCIICGVGFVFALIFCEESKEYELDEIE</sequence>
<evidence type="ECO:0000313" key="10">
    <source>
        <dbReference type="Proteomes" id="UP000193944"/>
    </source>
</evidence>
<dbReference type="InterPro" id="IPR036259">
    <property type="entry name" value="MFS_trans_sf"/>
</dbReference>
<comment type="similarity">
    <text evidence="2">Belongs to the major facilitator superfamily. Sugar transporter (TC 2.A.1.1) family.</text>
</comment>
<dbReference type="OrthoDB" id="6612291at2759"/>
<evidence type="ECO:0000256" key="2">
    <source>
        <dbReference type="ARBA" id="ARBA00010992"/>
    </source>
</evidence>
<dbReference type="PRINTS" id="PR00171">
    <property type="entry name" value="SUGRTRNSPORT"/>
</dbReference>
<feature type="transmembrane region" description="Helical" evidence="7">
    <location>
        <begin position="151"/>
        <end position="170"/>
    </location>
</feature>
<feature type="domain" description="Major facilitator superfamily (MFS) profile" evidence="8">
    <location>
        <begin position="5"/>
        <end position="458"/>
    </location>
</feature>
<dbReference type="STRING" id="1754192.A0A1Y1WK17"/>
<keyword evidence="10" id="KW-1185">Reference proteome</keyword>
<dbReference type="PANTHER" id="PTHR48022">
    <property type="entry name" value="PLASTIDIC GLUCOSE TRANSPORTER 4"/>
    <property type="match status" value="1"/>
</dbReference>
<name>A0A1Y1WK17_9FUNG</name>
<evidence type="ECO:0000256" key="6">
    <source>
        <dbReference type="ARBA" id="ARBA00023136"/>
    </source>
</evidence>
<dbReference type="Proteomes" id="UP000193944">
    <property type="component" value="Unassembled WGS sequence"/>
</dbReference>
<dbReference type="GO" id="GO:0005351">
    <property type="term" value="F:carbohydrate:proton symporter activity"/>
    <property type="evidence" value="ECO:0007669"/>
    <property type="project" value="TreeGrafter"/>
</dbReference>
<evidence type="ECO:0000313" key="9">
    <source>
        <dbReference type="EMBL" id="ORX73444.1"/>
    </source>
</evidence>
<dbReference type="Pfam" id="PF00083">
    <property type="entry name" value="Sugar_tr"/>
    <property type="match status" value="1"/>
</dbReference>
<dbReference type="GO" id="GO:0016020">
    <property type="term" value="C:membrane"/>
    <property type="evidence" value="ECO:0007669"/>
    <property type="project" value="UniProtKB-SubCell"/>
</dbReference>
<feature type="transmembrane region" description="Helical" evidence="7">
    <location>
        <begin position="182"/>
        <end position="204"/>
    </location>
</feature>
<feature type="non-terminal residue" evidence="9">
    <location>
        <position position="1"/>
    </location>
</feature>
<gene>
    <name evidence="9" type="ORF">BCR32DRAFT_185340</name>
</gene>
<dbReference type="InterPro" id="IPR005829">
    <property type="entry name" value="Sugar_transporter_CS"/>
</dbReference>
<feature type="transmembrane region" description="Helical" evidence="7">
    <location>
        <begin position="305"/>
        <end position="325"/>
    </location>
</feature>
<proteinExistence type="inferred from homology"/>
<feature type="transmembrane region" description="Helical" evidence="7">
    <location>
        <begin position="272"/>
        <end position="293"/>
    </location>
</feature>
<feature type="transmembrane region" description="Helical" evidence="7">
    <location>
        <begin position="57"/>
        <end position="78"/>
    </location>
</feature>
<feature type="transmembrane region" description="Helical" evidence="7">
    <location>
        <begin position="90"/>
        <end position="112"/>
    </location>
</feature>
<reference evidence="9 10" key="1">
    <citation type="submission" date="2016-08" db="EMBL/GenBank/DDBJ databases">
        <title>A Parts List for Fungal Cellulosomes Revealed by Comparative Genomics.</title>
        <authorList>
            <consortium name="DOE Joint Genome Institute"/>
            <person name="Haitjema C.H."/>
            <person name="Gilmore S.P."/>
            <person name="Henske J.K."/>
            <person name="Solomon K.V."/>
            <person name="De Groot R."/>
            <person name="Kuo A."/>
            <person name="Mondo S.J."/>
            <person name="Salamov A.A."/>
            <person name="Labutti K."/>
            <person name="Zhao Z."/>
            <person name="Chiniquy J."/>
            <person name="Barry K."/>
            <person name="Brewer H.M."/>
            <person name="Purvine S.O."/>
            <person name="Wright A.T."/>
            <person name="Boxma B."/>
            <person name="Van Alen T."/>
            <person name="Hackstein J.H."/>
            <person name="Baker S.E."/>
            <person name="Grigoriev I.V."/>
            <person name="O'Malley M.A."/>
        </authorList>
    </citation>
    <scope>NUCLEOTIDE SEQUENCE [LARGE SCALE GENOMIC DNA]</scope>
    <source>
        <strain evidence="9 10">S4</strain>
    </source>
</reference>
<dbReference type="PANTHER" id="PTHR48022:SF2">
    <property type="entry name" value="PLASTIDIC GLUCOSE TRANSPORTER 4"/>
    <property type="match status" value="1"/>
</dbReference>